<comment type="caution">
    <text evidence="1">The sequence shown here is derived from an EMBL/GenBank/DDBJ whole genome shotgun (WGS) entry which is preliminary data.</text>
</comment>
<dbReference type="STRING" id="1888891.DSOL_2070"/>
<organism evidence="1 2">
    <name type="scientific">Desulfosporosinus metallidurans</name>
    <dbReference type="NCBI Taxonomy" id="1888891"/>
    <lineage>
        <taxon>Bacteria</taxon>
        <taxon>Bacillati</taxon>
        <taxon>Bacillota</taxon>
        <taxon>Clostridia</taxon>
        <taxon>Eubacteriales</taxon>
        <taxon>Desulfitobacteriaceae</taxon>
        <taxon>Desulfosporosinus</taxon>
    </lineage>
</organism>
<dbReference type="Proteomes" id="UP000186102">
    <property type="component" value="Unassembled WGS sequence"/>
</dbReference>
<proteinExistence type="predicted"/>
<dbReference type="EMBL" id="MLBF01000012">
    <property type="protein sequence ID" value="OLN31977.1"/>
    <property type="molecule type" value="Genomic_DNA"/>
</dbReference>
<sequence length="289" mass="29997">MIKTGEASIDTRIQVTLTVAEGKRVIAAGIASLPEVKNALQNGKVLLKGGTTVSAIAEILAGQPLKISGRFSPRGAKGTRHTEITGHSILLDHGQPEVVDKTLKEVVDSFGREDIILIGANAIDTDGNAAMCIGASLGGIPGEALSGMLGHGAKVIIACGLEKLIPGKIREAIIQAGRNTVDEAHGMAFGLVPIFGELITEREALMTLGKVSCTVIAKGGIDGAEGSTTFLIAGDSSEVQKVATHINQVKGCQESGIPESLQECEPGGRSCGTHKSCLYRRHRSGFTTI</sequence>
<evidence type="ECO:0000313" key="2">
    <source>
        <dbReference type="Proteomes" id="UP000186102"/>
    </source>
</evidence>
<accession>A0A1Q8QXB3</accession>
<dbReference type="OrthoDB" id="5372599at2"/>
<evidence type="ECO:0000313" key="1">
    <source>
        <dbReference type="EMBL" id="OLN31977.1"/>
    </source>
</evidence>
<protein>
    <submittedName>
        <fullName evidence="1">Uncharacterized protein</fullName>
    </submittedName>
</protein>
<keyword evidence="2" id="KW-1185">Reference proteome</keyword>
<gene>
    <name evidence="1" type="ORF">DSOL_2070</name>
</gene>
<dbReference type="RefSeq" id="WP_083642437.1">
    <property type="nucleotide sequence ID" value="NZ_MLBF01000012.1"/>
</dbReference>
<dbReference type="AlphaFoldDB" id="A0A1Q8QXB3"/>
<reference evidence="1 2" key="1">
    <citation type="submission" date="2016-09" db="EMBL/GenBank/DDBJ databases">
        <title>Complete genome of Desulfosporosinus sp. OL.</title>
        <authorList>
            <person name="Mardanov A."/>
            <person name="Beletsky A."/>
            <person name="Panova A."/>
            <person name="Karnachuk O."/>
            <person name="Ravin N."/>
        </authorList>
    </citation>
    <scope>NUCLEOTIDE SEQUENCE [LARGE SCALE GENOMIC DNA]</scope>
    <source>
        <strain evidence="1 2">OL</strain>
    </source>
</reference>
<name>A0A1Q8QXB3_9FIRM</name>